<dbReference type="PANTHER" id="PTHR34700:SF4">
    <property type="entry name" value="PHAGE-LIKE ELEMENT PBSX PROTEIN XKDP"/>
    <property type="match status" value="1"/>
</dbReference>
<evidence type="ECO:0000256" key="3">
    <source>
        <dbReference type="SAM" id="MobiDB-lite"/>
    </source>
</evidence>
<comment type="similarity">
    <text evidence="1">Belongs to the transglycosylase family. Rpf subfamily.</text>
</comment>
<dbReference type="PANTHER" id="PTHR34700">
    <property type="entry name" value="POTASSIUM BINDING PROTEIN KBP"/>
    <property type="match status" value="1"/>
</dbReference>
<evidence type="ECO:0000256" key="1">
    <source>
        <dbReference type="ARBA" id="ARBA00010830"/>
    </source>
</evidence>
<reference evidence="5 6" key="1">
    <citation type="submission" date="2018-11" db="EMBL/GenBank/DDBJ databases">
        <title>Sequencing the genomes of 1000 actinobacteria strains.</title>
        <authorList>
            <person name="Klenk H.-P."/>
        </authorList>
    </citation>
    <scope>NUCLEOTIDE SEQUENCE [LARGE SCALE GENOMIC DNA]</scope>
    <source>
        <strain evidence="5 6">DSM 44781</strain>
    </source>
</reference>
<dbReference type="InterPro" id="IPR018392">
    <property type="entry name" value="LysM"/>
</dbReference>
<dbReference type="SMART" id="SM00257">
    <property type="entry name" value="LysM"/>
    <property type="match status" value="1"/>
</dbReference>
<evidence type="ECO:0000256" key="2">
    <source>
        <dbReference type="ARBA" id="ARBA00022801"/>
    </source>
</evidence>
<feature type="domain" description="LysM" evidence="4">
    <location>
        <begin position="369"/>
        <end position="418"/>
    </location>
</feature>
<name>A0A3N4S0G3_9ACTN</name>
<evidence type="ECO:0000313" key="6">
    <source>
        <dbReference type="Proteomes" id="UP000266906"/>
    </source>
</evidence>
<feature type="compositionally biased region" description="Pro residues" evidence="3">
    <location>
        <begin position="270"/>
        <end position="279"/>
    </location>
</feature>
<dbReference type="Pfam" id="PF01476">
    <property type="entry name" value="LysM"/>
    <property type="match status" value="1"/>
</dbReference>
<dbReference type="CDD" id="cd00118">
    <property type="entry name" value="LysM"/>
    <property type="match status" value="1"/>
</dbReference>
<keyword evidence="6" id="KW-1185">Reference proteome</keyword>
<dbReference type="AlphaFoldDB" id="A0A3N4S0G3"/>
<organism evidence="5 6">
    <name type="scientific">Kitasatospora cineracea</name>
    <dbReference type="NCBI Taxonomy" id="88074"/>
    <lineage>
        <taxon>Bacteria</taxon>
        <taxon>Bacillati</taxon>
        <taxon>Actinomycetota</taxon>
        <taxon>Actinomycetes</taxon>
        <taxon>Kitasatosporales</taxon>
        <taxon>Streptomycetaceae</taxon>
        <taxon>Kitasatospora</taxon>
    </lineage>
</organism>
<dbReference type="InterPro" id="IPR036779">
    <property type="entry name" value="LysM_dom_sf"/>
</dbReference>
<keyword evidence="2" id="KW-0378">Hydrolase</keyword>
<feature type="compositionally biased region" description="Low complexity" evidence="3">
    <location>
        <begin position="291"/>
        <end position="370"/>
    </location>
</feature>
<dbReference type="InterPro" id="IPR010618">
    <property type="entry name" value="RPF"/>
</dbReference>
<dbReference type="Proteomes" id="UP000266906">
    <property type="component" value="Unassembled WGS sequence"/>
</dbReference>
<dbReference type="SUPFAM" id="SSF54106">
    <property type="entry name" value="LysM domain"/>
    <property type="match status" value="1"/>
</dbReference>
<dbReference type="InterPro" id="IPR023346">
    <property type="entry name" value="Lysozyme-like_dom_sf"/>
</dbReference>
<sequence>MLFTGSGRHRRQGPTEKAAERAIAAAGVAGVGIALPLLAVTGAHAAPSAVWDRVADCESGGNWNSDQGNGGYGGLGINAQRWTDYGGTQYSALPNGATRSQQIAVAERILATEGPSPWSACADDAGLNTASAPGVVDDNDSADETGSLRGARGVAAVNAAADGSTVPDGKSAPVFSGLPGYDPVSHVYWYEKNGAWFWTSHQSLYERYMQLAHPQPQPSAPATETPATPVAPAPTTPAPDASATPTVPPVSPGLPLLPTDPTDPTATPSPGTPTTPSPGTPADGGNGNGTGLLPTLPGTGTGTGTASPSPSTGTGAGSTDSATTPTATPTTGSPTAPGTGSGAAADASAPPAAPAESTPPAQAQAPSAQPYTVGPGDTLASIARNHDLGGGWSELYESNQQTVGENPDLIRPGQVLNLG</sequence>
<evidence type="ECO:0000313" key="5">
    <source>
        <dbReference type="EMBL" id="RPE36781.1"/>
    </source>
</evidence>
<dbReference type="EMBL" id="RKQG01000001">
    <property type="protein sequence ID" value="RPE36781.1"/>
    <property type="molecule type" value="Genomic_DNA"/>
</dbReference>
<accession>A0A3N4S0G3</accession>
<feature type="compositionally biased region" description="Low complexity" evidence="3">
    <location>
        <begin position="253"/>
        <end position="269"/>
    </location>
</feature>
<feature type="region of interest" description="Disordered" evidence="3">
    <location>
        <begin position="214"/>
        <end position="419"/>
    </location>
</feature>
<dbReference type="GO" id="GO:0016787">
    <property type="term" value="F:hydrolase activity"/>
    <property type="evidence" value="ECO:0007669"/>
    <property type="project" value="UniProtKB-KW"/>
</dbReference>
<dbReference type="InterPro" id="IPR052196">
    <property type="entry name" value="Bact_Kbp"/>
</dbReference>
<evidence type="ECO:0000259" key="4">
    <source>
        <dbReference type="PROSITE" id="PS51782"/>
    </source>
</evidence>
<dbReference type="Gene3D" id="3.10.350.10">
    <property type="entry name" value="LysM domain"/>
    <property type="match status" value="1"/>
</dbReference>
<comment type="caution">
    <text evidence="5">The sequence shown here is derived from an EMBL/GenBank/DDBJ whole genome shotgun (WGS) entry which is preliminary data.</text>
</comment>
<protein>
    <submittedName>
        <fullName evidence="5">LysM domain-containing protein</fullName>
    </submittedName>
</protein>
<dbReference type="RefSeq" id="WP_162871648.1">
    <property type="nucleotide sequence ID" value="NZ_RKQG01000001.1"/>
</dbReference>
<dbReference type="Gene3D" id="1.10.530.10">
    <property type="match status" value="1"/>
</dbReference>
<dbReference type="SUPFAM" id="SSF53955">
    <property type="entry name" value="Lysozyme-like"/>
    <property type="match status" value="1"/>
</dbReference>
<gene>
    <name evidence="5" type="ORF">EDD38_5160</name>
</gene>
<dbReference type="PROSITE" id="PS51782">
    <property type="entry name" value="LYSM"/>
    <property type="match status" value="1"/>
</dbReference>
<dbReference type="Pfam" id="PF06737">
    <property type="entry name" value="Transglycosylas"/>
    <property type="match status" value="1"/>
</dbReference>
<proteinExistence type="inferred from homology"/>